<dbReference type="PANTHER" id="PTHR32361">
    <property type="entry name" value="FERRIC/CUPRIC REDUCTASE TRANSMEMBRANE COMPONENT"/>
    <property type="match status" value="1"/>
</dbReference>
<proteinExistence type="inferred from homology"/>
<keyword evidence="20" id="KW-1185">Reference proteome</keyword>
<sequence length="742" mass="85876">MHTLAYLACFLLGFVSLATASLDPYEKLGKKRIFYACTNQIQSEVSFCPPKEISCQCVNENYMATIAGCLRRVNEDLNFTINFMHENCVYYNVTVADDWYDGAIKLYDEKAKSASEIPNFNMSIPIDVPFILNTTMTGMYQEAFKRFYENYDTSIEYGSGMLGYWLLVLILGAIFNWVKILFPNITKKMTHPVINWWRQYVSMPATFRKKKSQEQNFLRYFGFLIPSRLESLVIFLFYCVTIWLHAMNSKAIDNDPVFESKYKAELRYVSDRSGITATLMMPLVFLYAGRNNFLQWLVQWDYSTFMAYHRHTARVMFALAVIHSVGYTILLYDDYAEEAAETYFYWGIIATTVGGLIMIQAFFYLRRKWYEIFLFFHIVLAAVWVAGVWLHVTDLGFIWLVYPAVAVWCFDRVVRIGRLIAFGFPHAEVTLLADETLKVVVPKPSYWHSIPGGHAFVHFIRPTYFWQSHPFTFTESTNNEDSIVLYCKVKGGITHSLYQLLVKAPGRTCKIRVSCEGPYGEPTPARYSDTAVFIAGGNGIPGLYSEVVDIAEKTPISDNKLKLIWVVREWRSIYWFYEELLHLKNTKIETIVYISQPKCYTFIDEFNNRFVGLEGLESEESNELKTGLNTEDVKIEEFSTEETQSSTDKMVRIDEPIRESDGSYHKIVDIIKSELSHVKFIEGRPSIEELIPSEIHESNGSISFVTCGHPAMVDQVRYYCAKNVSNKEKKRVDFYEQIQVWA</sequence>
<dbReference type="InterPro" id="IPR013130">
    <property type="entry name" value="Fe3_Rdtase_TM_dom"/>
</dbReference>
<keyword evidence="14" id="KW-0325">Glycoprotein</keyword>
<comment type="similarity">
    <text evidence="2">Belongs to the ferric reductase (FRE) family.</text>
</comment>
<dbReference type="InterPro" id="IPR013112">
    <property type="entry name" value="FAD-bd_8"/>
</dbReference>
<dbReference type="CDD" id="cd06186">
    <property type="entry name" value="NOX_Duox_like_FAD_NADP"/>
    <property type="match status" value="1"/>
</dbReference>
<feature type="domain" description="FAD-binding FR-type" evidence="18">
    <location>
        <begin position="406"/>
        <end position="525"/>
    </location>
</feature>
<dbReference type="Pfam" id="PF01794">
    <property type="entry name" value="Ferric_reduct"/>
    <property type="match status" value="1"/>
</dbReference>
<dbReference type="PANTHER" id="PTHR32361:SF9">
    <property type="entry name" value="FERRIC REDUCTASE TRANSMEMBRANE COMPONENT 3-RELATED"/>
    <property type="match status" value="1"/>
</dbReference>
<keyword evidence="10 16" id="KW-1133">Transmembrane helix</keyword>
<dbReference type="EC" id="1.16.1.9" evidence="3"/>
<keyword evidence="6" id="KW-0285">Flavoprotein</keyword>
<dbReference type="GO" id="GO:0006879">
    <property type="term" value="P:intracellular iron ion homeostasis"/>
    <property type="evidence" value="ECO:0007669"/>
    <property type="project" value="TreeGrafter"/>
</dbReference>
<organism evidence="19 20">
    <name type="scientific">Candida theae</name>
    <dbReference type="NCBI Taxonomy" id="1198502"/>
    <lineage>
        <taxon>Eukaryota</taxon>
        <taxon>Fungi</taxon>
        <taxon>Dikarya</taxon>
        <taxon>Ascomycota</taxon>
        <taxon>Saccharomycotina</taxon>
        <taxon>Pichiomycetes</taxon>
        <taxon>Debaryomycetaceae</taxon>
        <taxon>Candida/Lodderomyces clade</taxon>
        <taxon>Candida</taxon>
    </lineage>
</organism>
<keyword evidence="17" id="KW-0732">Signal</keyword>
<dbReference type="EMBL" id="JAIHNG010000001">
    <property type="protein sequence ID" value="KAI5968930.1"/>
    <property type="molecule type" value="Genomic_DNA"/>
</dbReference>
<dbReference type="InterPro" id="IPR017927">
    <property type="entry name" value="FAD-bd_FR_type"/>
</dbReference>
<dbReference type="SUPFAM" id="SSF63380">
    <property type="entry name" value="Riboflavin synthase domain-like"/>
    <property type="match status" value="1"/>
</dbReference>
<feature type="chain" id="PRO_5041943789" description="ferric-chelate reductase (NADPH)" evidence="17">
    <location>
        <begin position="21"/>
        <end position="742"/>
    </location>
</feature>
<evidence type="ECO:0000256" key="6">
    <source>
        <dbReference type="ARBA" id="ARBA00022630"/>
    </source>
</evidence>
<evidence type="ECO:0000256" key="7">
    <source>
        <dbReference type="ARBA" id="ARBA00022692"/>
    </source>
</evidence>
<dbReference type="GeneID" id="76148105"/>
<name>A0AAD5BJQ6_9ASCO</name>
<feature type="transmembrane region" description="Helical" evidence="16">
    <location>
        <begin position="275"/>
        <end position="294"/>
    </location>
</feature>
<dbReference type="Proteomes" id="UP001204833">
    <property type="component" value="Unassembled WGS sequence"/>
</dbReference>
<keyword evidence="13 16" id="KW-0472">Membrane</keyword>
<dbReference type="AlphaFoldDB" id="A0AAD5BJQ6"/>
<feature type="transmembrane region" description="Helical" evidence="16">
    <location>
        <begin position="162"/>
        <end position="182"/>
    </location>
</feature>
<dbReference type="InterPro" id="IPR013121">
    <property type="entry name" value="Fe_red_NAD-bd_6"/>
</dbReference>
<dbReference type="Pfam" id="PF08030">
    <property type="entry name" value="NAD_binding_6"/>
    <property type="match status" value="1"/>
</dbReference>
<evidence type="ECO:0000256" key="2">
    <source>
        <dbReference type="ARBA" id="ARBA00006278"/>
    </source>
</evidence>
<evidence type="ECO:0000256" key="9">
    <source>
        <dbReference type="ARBA" id="ARBA00022982"/>
    </source>
</evidence>
<accession>A0AAD5BJQ6</accession>
<keyword evidence="11" id="KW-0560">Oxidoreductase</keyword>
<dbReference type="InterPro" id="IPR017938">
    <property type="entry name" value="Riboflavin_synthase-like_b-brl"/>
</dbReference>
<dbReference type="PROSITE" id="PS51384">
    <property type="entry name" value="FAD_FR"/>
    <property type="match status" value="1"/>
</dbReference>
<keyword evidence="7 16" id="KW-0812">Transmembrane</keyword>
<comment type="catalytic activity">
    <reaction evidence="15">
        <text>2 a Fe(II)-siderophore + NADP(+) + H(+) = 2 a Fe(III)-siderophore + NADPH</text>
        <dbReference type="Rhea" id="RHEA:28795"/>
        <dbReference type="Rhea" id="RHEA-COMP:11342"/>
        <dbReference type="Rhea" id="RHEA-COMP:11344"/>
        <dbReference type="ChEBI" id="CHEBI:15378"/>
        <dbReference type="ChEBI" id="CHEBI:29033"/>
        <dbReference type="ChEBI" id="CHEBI:29034"/>
        <dbReference type="ChEBI" id="CHEBI:57783"/>
        <dbReference type="ChEBI" id="CHEBI:58349"/>
        <dbReference type="EC" id="1.16.1.9"/>
    </reaction>
</comment>
<comment type="subcellular location">
    <subcellularLocation>
        <location evidence="1">Cell membrane</location>
        <topology evidence="1">Multi-pass membrane protein</topology>
    </subcellularLocation>
</comment>
<dbReference type="RefSeq" id="XP_051611464.1">
    <property type="nucleotide sequence ID" value="XM_051754013.1"/>
</dbReference>
<dbReference type="InterPro" id="IPR039261">
    <property type="entry name" value="FNR_nucleotide-bd"/>
</dbReference>
<feature type="transmembrane region" description="Helical" evidence="16">
    <location>
        <begin position="217"/>
        <end position="244"/>
    </location>
</feature>
<evidence type="ECO:0000256" key="12">
    <source>
        <dbReference type="ARBA" id="ARBA00023065"/>
    </source>
</evidence>
<evidence type="ECO:0000259" key="18">
    <source>
        <dbReference type="PROSITE" id="PS51384"/>
    </source>
</evidence>
<evidence type="ECO:0000256" key="3">
    <source>
        <dbReference type="ARBA" id="ARBA00012668"/>
    </source>
</evidence>
<keyword evidence="12" id="KW-0406">Ion transport</keyword>
<dbReference type="SFLD" id="SFLDG01168">
    <property type="entry name" value="Ferric_reductase_subgroup_(FRE"/>
    <property type="match status" value="1"/>
</dbReference>
<evidence type="ECO:0000256" key="5">
    <source>
        <dbReference type="ARBA" id="ARBA00022475"/>
    </source>
</evidence>
<dbReference type="SUPFAM" id="SSF52343">
    <property type="entry name" value="Ferredoxin reductase-like, C-terminal NADP-linked domain"/>
    <property type="match status" value="1"/>
</dbReference>
<dbReference type="GO" id="GO:0006826">
    <property type="term" value="P:iron ion transport"/>
    <property type="evidence" value="ECO:0007669"/>
    <property type="project" value="TreeGrafter"/>
</dbReference>
<evidence type="ECO:0000256" key="11">
    <source>
        <dbReference type="ARBA" id="ARBA00023002"/>
    </source>
</evidence>
<keyword evidence="8" id="KW-0274">FAD</keyword>
<evidence type="ECO:0000256" key="17">
    <source>
        <dbReference type="SAM" id="SignalP"/>
    </source>
</evidence>
<dbReference type="GO" id="GO:0015677">
    <property type="term" value="P:copper ion import"/>
    <property type="evidence" value="ECO:0007669"/>
    <property type="project" value="TreeGrafter"/>
</dbReference>
<dbReference type="GO" id="GO:0052851">
    <property type="term" value="F:ferric-chelate reductase (NADPH) activity"/>
    <property type="evidence" value="ECO:0007669"/>
    <property type="project" value="UniProtKB-EC"/>
</dbReference>
<evidence type="ECO:0000256" key="13">
    <source>
        <dbReference type="ARBA" id="ARBA00023136"/>
    </source>
</evidence>
<evidence type="ECO:0000256" key="4">
    <source>
        <dbReference type="ARBA" id="ARBA00022448"/>
    </source>
</evidence>
<keyword evidence="9" id="KW-0249">Electron transport</keyword>
<keyword evidence="4" id="KW-0813">Transport</keyword>
<dbReference type="Gene3D" id="3.40.50.80">
    <property type="entry name" value="Nucleotide-binding domain of ferredoxin-NADP reductase (FNR) module"/>
    <property type="match status" value="1"/>
</dbReference>
<keyword evidence="5" id="KW-1003">Cell membrane</keyword>
<evidence type="ECO:0000313" key="20">
    <source>
        <dbReference type="Proteomes" id="UP001204833"/>
    </source>
</evidence>
<reference evidence="19 20" key="1">
    <citation type="journal article" date="2022" name="DNA Res.">
        <title>Genome analysis of five recently described species of the CUG-Ser clade uncovers Candida theae as a new hybrid lineage with pathogenic potential in the Candida parapsilosis species complex.</title>
        <authorList>
            <person name="Mixao V."/>
            <person name="Del Olmo V."/>
            <person name="Hegedusova E."/>
            <person name="Saus E."/>
            <person name="Pryszcz L."/>
            <person name="Cillingova A."/>
            <person name="Nosek J."/>
            <person name="Gabaldon T."/>
        </authorList>
    </citation>
    <scope>NUCLEOTIDE SEQUENCE [LARGE SCALE GENOMIC DNA]</scope>
    <source>
        <strain evidence="19 20">CBS 12239</strain>
    </source>
</reference>
<evidence type="ECO:0000256" key="16">
    <source>
        <dbReference type="SAM" id="Phobius"/>
    </source>
</evidence>
<evidence type="ECO:0000313" key="19">
    <source>
        <dbReference type="EMBL" id="KAI5968930.1"/>
    </source>
</evidence>
<feature type="transmembrane region" description="Helical" evidence="16">
    <location>
        <begin position="372"/>
        <end position="390"/>
    </location>
</feature>
<dbReference type="SFLD" id="SFLDS00052">
    <property type="entry name" value="Ferric_Reductase_Domain"/>
    <property type="match status" value="1"/>
</dbReference>
<feature type="transmembrane region" description="Helical" evidence="16">
    <location>
        <begin position="344"/>
        <end position="365"/>
    </location>
</feature>
<dbReference type="InterPro" id="IPR051410">
    <property type="entry name" value="Ferric/Cupric_Reductase"/>
</dbReference>
<gene>
    <name evidence="19" type="ORF">KGF57_000045</name>
</gene>
<feature type="signal peptide" evidence="17">
    <location>
        <begin position="1"/>
        <end position="20"/>
    </location>
</feature>
<evidence type="ECO:0000256" key="10">
    <source>
        <dbReference type="ARBA" id="ARBA00022989"/>
    </source>
</evidence>
<dbReference type="GO" id="GO:0005886">
    <property type="term" value="C:plasma membrane"/>
    <property type="evidence" value="ECO:0007669"/>
    <property type="project" value="UniProtKB-SubCell"/>
</dbReference>
<comment type="caution">
    <text evidence="19">The sequence shown here is derived from an EMBL/GenBank/DDBJ whole genome shotgun (WGS) entry which is preliminary data.</text>
</comment>
<evidence type="ECO:0000256" key="15">
    <source>
        <dbReference type="ARBA" id="ARBA00048483"/>
    </source>
</evidence>
<feature type="transmembrane region" description="Helical" evidence="16">
    <location>
        <begin position="315"/>
        <end position="332"/>
    </location>
</feature>
<evidence type="ECO:0000256" key="14">
    <source>
        <dbReference type="ARBA" id="ARBA00023180"/>
    </source>
</evidence>
<evidence type="ECO:0000256" key="8">
    <source>
        <dbReference type="ARBA" id="ARBA00022827"/>
    </source>
</evidence>
<evidence type="ECO:0000256" key="1">
    <source>
        <dbReference type="ARBA" id="ARBA00004651"/>
    </source>
</evidence>
<protein>
    <recommendedName>
        <fullName evidence="3">ferric-chelate reductase (NADPH)</fullName>
        <ecNumber evidence="3">1.16.1.9</ecNumber>
    </recommendedName>
</protein>
<dbReference type="Pfam" id="PF08022">
    <property type="entry name" value="FAD_binding_8"/>
    <property type="match status" value="1"/>
</dbReference>